<organism evidence="1 2">
    <name type="scientific">Pseudofulvibacter geojedonensis</name>
    <dbReference type="NCBI Taxonomy" id="1123758"/>
    <lineage>
        <taxon>Bacteria</taxon>
        <taxon>Pseudomonadati</taxon>
        <taxon>Bacteroidota</taxon>
        <taxon>Flavobacteriia</taxon>
        <taxon>Flavobacteriales</taxon>
        <taxon>Flavobacteriaceae</taxon>
        <taxon>Pseudofulvibacter</taxon>
    </lineage>
</organism>
<evidence type="ECO:0000313" key="2">
    <source>
        <dbReference type="Proteomes" id="UP001596997"/>
    </source>
</evidence>
<reference evidence="2" key="1">
    <citation type="journal article" date="2019" name="Int. J. Syst. Evol. Microbiol.">
        <title>The Global Catalogue of Microorganisms (GCM) 10K type strain sequencing project: providing services to taxonomists for standard genome sequencing and annotation.</title>
        <authorList>
            <consortium name="The Broad Institute Genomics Platform"/>
            <consortium name="The Broad Institute Genome Sequencing Center for Infectious Disease"/>
            <person name="Wu L."/>
            <person name="Ma J."/>
        </authorList>
    </citation>
    <scope>NUCLEOTIDE SEQUENCE [LARGE SCALE GENOMIC DNA]</scope>
    <source>
        <strain evidence="2">CCUG 62114</strain>
    </source>
</reference>
<dbReference type="Proteomes" id="UP001596997">
    <property type="component" value="Unassembled WGS sequence"/>
</dbReference>
<evidence type="ECO:0000313" key="1">
    <source>
        <dbReference type="EMBL" id="MFD0964507.1"/>
    </source>
</evidence>
<dbReference type="EMBL" id="JBHTJM010000009">
    <property type="protein sequence ID" value="MFD0964507.1"/>
    <property type="molecule type" value="Genomic_DNA"/>
</dbReference>
<name>A0ABW3I4E5_9FLAO</name>
<protein>
    <submittedName>
        <fullName evidence="1">Uncharacterized protein</fullName>
    </submittedName>
</protein>
<sequence>MGKIEELILRILESNSIDEKTKFGKEAVELFKNLDSEFIIPIAIRLNLSVRLKDAIDNFIIQDNLTSRETLRDFFLSNNLYLQEAS</sequence>
<accession>A0ABW3I4E5</accession>
<comment type="caution">
    <text evidence="1">The sequence shown here is derived from an EMBL/GenBank/DDBJ whole genome shotgun (WGS) entry which is preliminary data.</text>
</comment>
<keyword evidence="2" id="KW-1185">Reference proteome</keyword>
<dbReference type="RefSeq" id="WP_377716052.1">
    <property type="nucleotide sequence ID" value="NZ_JBHTJM010000009.1"/>
</dbReference>
<proteinExistence type="predicted"/>
<gene>
    <name evidence="1" type="ORF">ACFQ1O_10875</name>
</gene>